<feature type="transmembrane region" description="Helical" evidence="1">
    <location>
        <begin position="5"/>
        <end position="22"/>
    </location>
</feature>
<evidence type="ECO:0000313" key="3">
    <source>
        <dbReference type="Proteomes" id="UP000030428"/>
    </source>
</evidence>
<sequence length="80" mass="9368">MLIDMLKFSAFGFLFVICLSFVSWFVPFWLIAIIFFIFMFFVLVPIFLGIGTLGRKFGNNINEAAIEEDRKNREKYAKKS</sequence>
<dbReference type="AlphaFoldDB" id="A0A0A6PDV7"/>
<feature type="transmembrane region" description="Helical" evidence="1">
    <location>
        <begin position="28"/>
        <end position="50"/>
    </location>
</feature>
<evidence type="ECO:0000313" key="2">
    <source>
        <dbReference type="EMBL" id="KHD08429.1"/>
    </source>
</evidence>
<dbReference type="Proteomes" id="UP000030428">
    <property type="component" value="Unassembled WGS sequence"/>
</dbReference>
<comment type="caution">
    <text evidence="2">The sequence shown here is derived from an EMBL/GenBank/DDBJ whole genome shotgun (WGS) entry which is preliminary data.</text>
</comment>
<organism evidence="2 3">
    <name type="scientific">Candidatus Thiomargarita nelsonii</name>
    <dbReference type="NCBI Taxonomy" id="1003181"/>
    <lineage>
        <taxon>Bacteria</taxon>
        <taxon>Pseudomonadati</taxon>
        <taxon>Pseudomonadota</taxon>
        <taxon>Gammaproteobacteria</taxon>
        <taxon>Thiotrichales</taxon>
        <taxon>Thiotrichaceae</taxon>
        <taxon>Thiomargarita</taxon>
    </lineage>
</organism>
<protein>
    <recommendedName>
        <fullName evidence="4">Transmembrane protein</fullName>
    </recommendedName>
</protein>
<proteinExistence type="predicted"/>
<name>A0A0A6PDV7_9GAMM</name>
<keyword evidence="1" id="KW-1133">Transmembrane helix</keyword>
<accession>A0A0A6PDV7</accession>
<dbReference type="EMBL" id="JSZA02000225">
    <property type="protein sequence ID" value="KHD08429.1"/>
    <property type="molecule type" value="Genomic_DNA"/>
</dbReference>
<evidence type="ECO:0008006" key="4">
    <source>
        <dbReference type="Google" id="ProtNLM"/>
    </source>
</evidence>
<keyword evidence="1" id="KW-0812">Transmembrane</keyword>
<keyword evidence="1" id="KW-0472">Membrane</keyword>
<keyword evidence="3" id="KW-1185">Reference proteome</keyword>
<evidence type="ECO:0000256" key="1">
    <source>
        <dbReference type="SAM" id="Phobius"/>
    </source>
</evidence>
<reference evidence="2 3" key="1">
    <citation type="journal article" date="2016" name="Front. Microbiol.">
        <title>Single-Cell (Meta-)Genomics of a Dimorphic Candidatus Thiomargarita nelsonii Reveals Genomic Plasticity.</title>
        <authorList>
            <person name="Flood B.E."/>
            <person name="Fliss P."/>
            <person name="Jones D.S."/>
            <person name="Dick G.J."/>
            <person name="Jain S."/>
            <person name="Kaster A.K."/>
            <person name="Winkel M."/>
            <person name="Mussmann M."/>
            <person name="Bailey J."/>
        </authorList>
    </citation>
    <scope>NUCLEOTIDE SEQUENCE [LARGE SCALE GENOMIC DNA]</scope>
    <source>
        <strain evidence="2">Hydrate Ridge</strain>
    </source>
</reference>
<gene>
    <name evidence="2" type="ORF">PN36_30440</name>
</gene>